<evidence type="ECO:0000313" key="5">
    <source>
        <dbReference type="Proteomes" id="UP000077248"/>
    </source>
</evidence>
<evidence type="ECO:0000256" key="2">
    <source>
        <dbReference type="ARBA" id="ARBA00022857"/>
    </source>
</evidence>
<dbReference type="OMA" id="YYMSNFT"/>
<dbReference type="InterPro" id="IPR051164">
    <property type="entry name" value="NmrA-like_oxidored"/>
</dbReference>
<dbReference type="PANTHER" id="PTHR42748">
    <property type="entry name" value="NITROGEN METABOLITE REPRESSION PROTEIN NMRA FAMILY MEMBER"/>
    <property type="match status" value="1"/>
</dbReference>
<dbReference type="SUPFAM" id="SSF51735">
    <property type="entry name" value="NAD(P)-binding Rossmann-fold domains"/>
    <property type="match status" value="1"/>
</dbReference>
<accession>A0A177DMX0</accession>
<dbReference type="GeneID" id="29118134"/>
<evidence type="ECO:0000259" key="3">
    <source>
        <dbReference type="Pfam" id="PF05368"/>
    </source>
</evidence>
<name>A0A177DMX0_ALTAL</name>
<comment type="similarity">
    <text evidence="1">Belongs to the NmrA-type oxidoreductase family.</text>
</comment>
<gene>
    <name evidence="4" type="ORF">CC77DRAFT_63326</name>
</gene>
<evidence type="ECO:0000256" key="1">
    <source>
        <dbReference type="ARBA" id="ARBA00006328"/>
    </source>
</evidence>
<dbReference type="EMBL" id="KV441478">
    <property type="protein sequence ID" value="OAG20501.1"/>
    <property type="molecule type" value="Genomic_DNA"/>
</dbReference>
<organism evidence="4 5">
    <name type="scientific">Alternaria alternata</name>
    <name type="common">Alternaria rot fungus</name>
    <name type="synonym">Torula alternata</name>
    <dbReference type="NCBI Taxonomy" id="5599"/>
    <lineage>
        <taxon>Eukaryota</taxon>
        <taxon>Fungi</taxon>
        <taxon>Dikarya</taxon>
        <taxon>Ascomycota</taxon>
        <taxon>Pezizomycotina</taxon>
        <taxon>Dothideomycetes</taxon>
        <taxon>Pleosporomycetidae</taxon>
        <taxon>Pleosporales</taxon>
        <taxon>Pleosporineae</taxon>
        <taxon>Pleosporaceae</taxon>
        <taxon>Alternaria</taxon>
        <taxon>Alternaria sect. Alternaria</taxon>
        <taxon>Alternaria alternata complex</taxon>
    </lineage>
</organism>
<dbReference type="Gene3D" id="3.40.50.720">
    <property type="entry name" value="NAD(P)-binding Rossmann-like Domain"/>
    <property type="match status" value="1"/>
</dbReference>
<reference evidence="4 5" key="1">
    <citation type="submission" date="2016-05" db="EMBL/GenBank/DDBJ databases">
        <title>Comparative analysis of secretome profiles of manganese(II)-oxidizing ascomycete fungi.</title>
        <authorList>
            <consortium name="DOE Joint Genome Institute"/>
            <person name="Zeiner C.A."/>
            <person name="Purvine S.O."/>
            <person name="Zink E.M."/>
            <person name="Wu S."/>
            <person name="Pasa-Tolic L."/>
            <person name="Chaput D.L."/>
            <person name="Haridas S."/>
            <person name="Grigoriev I.V."/>
            <person name="Santelli C.M."/>
            <person name="Hansel C.M."/>
        </authorList>
    </citation>
    <scope>NUCLEOTIDE SEQUENCE [LARGE SCALE GENOMIC DNA]</scope>
    <source>
        <strain evidence="4 5">SRC1lrK2f</strain>
    </source>
</reference>
<sequence>MSSKKIITVLGATGNQGGSVITALLAHPEIASQYSIRGVTRDTTKPSAQKLLAKGVEPIKADLNDPSSLQAAFHGAFAVFAVTNYWETMSKSTEIAQGKNVVDAAIATGVKHLIISSLPNVTALTNGALSNVEHFDSKAEVSDYAEAQKHKTSMWVTHFMPGYFMQNLKSTINKDPATGASMMTIPWDETSTQIPLIDIVSDAGKYVAGALVLGAGADGARIQAVSQWATPNEVASTVTEVTGDKVTFLEVPKDVWEGYLPLPPHAKTELGENMILIKDYSYYGNDAPAKQHEHNKYVEAIPGQSLTSLEDFVKAEF</sequence>
<dbReference type="KEGG" id="aalt:CC77DRAFT_63326"/>
<evidence type="ECO:0000313" key="4">
    <source>
        <dbReference type="EMBL" id="OAG20501.1"/>
    </source>
</evidence>
<feature type="domain" description="NmrA-like" evidence="3">
    <location>
        <begin position="4"/>
        <end position="289"/>
    </location>
</feature>
<dbReference type="PANTHER" id="PTHR42748:SF31">
    <property type="entry name" value="NMRA-LIKE DOMAIN-CONTAINING PROTEIN-RELATED"/>
    <property type="match status" value="1"/>
</dbReference>
<protein>
    <submittedName>
        <fullName evidence="4">NAD(P)-binding protein</fullName>
    </submittedName>
</protein>
<dbReference type="Gene3D" id="3.90.25.10">
    <property type="entry name" value="UDP-galactose 4-epimerase, domain 1"/>
    <property type="match status" value="1"/>
</dbReference>
<dbReference type="VEuPathDB" id="FungiDB:CC77DRAFT_63326"/>
<dbReference type="GO" id="GO:0005634">
    <property type="term" value="C:nucleus"/>
    <property type="evidence" value="ECO:0007669"/>
    <property type="project" value="TreeGrafter"/>
</dbReference>
<proteinExistence type="inferred from homology"/>
<dbReference type="Pfam" id="PF05368">
    <property type="entry name" value="NmrA"/>
    <property type="match status" value="1"/>
</dbReference>
<keyword evidence="5" id="KW-1185">Reference proteome</keyword>
<dbReference type="CDD" id="cd05251">
    <property type="entry name" value="NmrA_like_SDR_a"/>
    <property type="match status" value="1"/>
</dbReference>
<dbReference type="AlphaFoldDB" id="A0A177DMX0"/>
<dbReference type="STRING" id="5599.A0A177DMX0"/>
<dbReference type="RefSeq" id="XP_018385922.1">
    <property type="nucleotide sequence ID" value="XM_018532540.1"/>
</dbReference>
<dbReference type="Proteomes" id="UP000077248">
    <property type="component" value="Unassembled WGS sequence"/>
</dbReference>
<keyword evidence="2" id="KW-0521">NADP</keyword>
<dbReference type="InterPro" id="IPR008030">
    <property type="entry name" value="NmrA-like"/>
</dbReference>
<dbReference type="InterPro" id="IPR036291">
    <property type="entry name" value="NAD(P)-bd_dom_sf"/>
</dbReference>